<sequence>MMTTHQPPHCPSPNPASYGYMAAHASPYHQQNIPLGHLQQRTDTDPLKTPSVPCTHQQQPTQQPAISSPLPTRSPPTIDMYNDSDPQHHCQYLYQVGFLQGQFYDTTVSIPRLSKTFRLHSLVISRSPYLYRRLVDRPSVIELAARHGATLEAYELILSHLYRPLGHSDMHQLAAGNPPLYLQLISITEDLELDELKARLVQILASHLDETWACHLIPYLTSSSSDWVKAVDARLLDYLTRGLPRRHLDLVSVGQRTWIGKHRLDDHHICRPTDLARIYAALPAPYLTRCLDRLPVQDTLQRYQFAKQVLQHSHNGKITLGLRFTKQHGMVVIVMPSPRRKRGTWDPSLYDA</sequence>
<name>A0A168MB01_ABSGL</name>
<proteinExistence type="predicted"/>
<evidence type="ECO:0000313" key="2">
    <source>
        <dbReference type="EMBL" id="SAL98220.1"/>
    </source>
</evidence>
<keyword evidence="3" id="KW-1185">Reference proteome</keyword>
<feature type="compositionally biased region" description="Low complexity" evidence="1">
    <location>
        <begin position="55"/>
        <end position="64"/>
    </location>
</feature>
<dbReference type="Proteomes" id="UP000078561">
    <property type="component" value="Unassembled WGS sequence"/>
</dbReference>
<dbReference type="OrthoDB" id="6359943at2759"/>
<evidence type="ECO:0000313" key="3">
    <source>
        <dbReference type="Proteomes" id="UP000078561"/>
    </source>
</evidence>
<dbReference type="AlphaFoldDB" id="A0A168MB01"/>
<dbReference type="Gene3D" id="3.30.710.10">
    <property type="entry name" value="Potassium Channel Kv1.1, Chain A"/>
    <property type="match status" value="1"/>
</dbReference>
<dbReference type="FunCoup" id="A0A168MB01">
    <property type="interactions" value="3"/>
</dbReference>
<dbReference type="InterPro" id="IPR011333">
    <property type="entry name" value="SKP1/BTB/POZ_sf"/>
</dbReference>
<dbReference type="InParanoid" id="A0A168MB01"/>
<reference evidence="2" key="1">
    <citation type="submission" date="2016-04" db="EMBL/GenBank/DDBJ databases">
        <authorList>
            <person name="Evans L.H."/>
            <person name="Alamgir A."/>
            <person name="Owens N."/>
            <person name="Weber N.D."/>
            <person name="Virtaneva K."/>
            <person name="Barbian K."/>
            <person name="Babar A."/>
            <person name="Rosenke K."/>
        </authorList>
    </citation>
    <scope>NUCLEOTIDE SEQUENCE [LARGE SCALE GENOMIC DNA]</scope>
    <source>
        <strain evidence="2">CBS 101.48</strain>
    </source>
</reference>
<protein>
    <recommendedName>
        <fullName evidence="4">BTB domain-containing protein</fullName>
    </recommendedName>
</protein>
<dbReference type="EMBL" id="LT552062">
    <property type="protein sequence ID" value="SAL98220.1"/>
    <property type="molecule type" value="Genomic_DNA"/>
</dbReference>
<accession>A0A168MB01</accession>
<dbReference type="OMA" id="DETWACH"/>
<organism evidence="2">
    <name type="scientific">Absidia glauca</name>
    <name type="common">Pin mould</name>
    <dbReference type="NCBI Taxonomy" id="4829"/>
    <lineage>
        <taxon>Eukaryota</taxon>
        <taxon>Fungi</taxon>
        <taxon>Fungi incertae sedis</taxon>
        <taxon>Mucoromycota</taxon>
        <taxon>Mucoromycotina</taxon>
        <taxon>Mucoromycetes</taxon>
        <taxon>Mucorales</taxon>
        <taxon>Cunninghamellaceae</taxon>
        <taxon>Absidia</taxon>
    </lineage>
</organism>
<feature type="region of interest" description="Disordered" evidence="1">
    <location>
        <begin position="40"/>
        <end position="73"/>
    </location>
</feature>
<dbReference type="PANTHER" id="PTHR47369:SF2">
    <property type="entry name" value="BTB_POZ DOMAIN-CONTAINING PROTEIN 2"/>
    <property type="match status" value="1"/>
</dbReference>
<dbReference type="PANTHER" id="PTHR47369">
    <property type="entry name" value="BTB/POZ DOMAIN-CONTAINING PROTEIN"/>
    <property type="match status" value="1"/>
</dbReference>
<evidence type="ECO:0000256" key="1">
    <source>
        <dbReference type="SAM" id="MobiDB-lite"/>
    </source>
</evidence>
<gene>
    <name evidence="2" type="primary">ABSGL_03749.1 scaffold 4673</name>
</gene>
<evidence type="ECO:0008006" key="4">
    <source>
        <dbReference type="Google" id="ProtNLM"/>
    </source>
</evidence>